<keyword evidence="5 12" id="KW-0732">Signal</keyword>
<keyword evidence="6 11" id="KW-0798">TonB box</keyword>
<keyword evidence="7 10" id="KW-0472">Membrane</keyword>
<dbReference type="NCBIfam" id="TIGR04056">
    <property type="entry name" value="OMP_RagA_SusC"/>
    <property type="match status" value="1"/>
</dbReference>
<feature type="chain" id="PRO_5012477630" evidence="12">
    <location>
        <begin position="21"/>
        <end position="971"/>
    </location>
</feature>
<keyword evidence="8" id="KW-0675">Receptor</keyword>
<dbReference type="STRING" id="1168035.SAMN05444280_105175"/>
<dbReference type="GO" id="GO:0009279">
    <property type="term" value="C:cell outer membrane"/>
    <property type="evidence" value="ECO:0007669"/>
    <property type="project" value="UniProtKB-SubCell"/>
</dbReference>
<comment type="subcellular location">
    <subcellularLocation>
        <location evidence="1 10">Cell outer membrane</location>
        <topology evidence="1 10">Multi-pass membrane protein</topology>
    </subcellularLocation>
</comment>
<feature type="domain" description="TonB-dependent receptor plug" evidence="14">
    <location>
        <begin position="115"/>
        <end position="220"/>
    </location>
</feature>
<evidence type="ECO:0000256" key="12">
    <source>
        <dbReference type="SAM" id="SignalP"/>
    </source>
</evidence>
<dbReference type="InterPro" id="IPR039426">
    <property type="entry name" value="TonB-dep_rcpt-like"/>
</dbReference>
<keyword evidence="3 10" id="KW-1134">Transmembrane beta strand</keyword>
<dbReference type="Pfam" id="PF13715">
    <property type="entry name" value="CarbopepD_reg_2"/>
    <property type="match status" value="1"/>
</dbReference>
<dbReference type="InterPro" id="IPR023996">
    <property type="entry name" value="TonB-dep_OMP_SusC/RagA"/>
</dbReference>
<dbReference type="SUPFAM" id="SSF49464">
    <property type="entry name" value="Carboxypeptidase regulatory domain-like"/>
    <property type="match status" value="1"/>
</dbReference>
<evidence type="ECO:0000256" key="4">
    <source>
        <dbReference type="ARBA" id="ARBA00022692"/>
    </source>
</evidence>
<dbReference type="SUPFAM" id="SSF56935">
    <property type="entry name" value="Porins"/>
    <property type="match status" value="1"/>
</dbReference>
<dbReference type="Gene3D" id="2.40.170.20">
    <property type="entry name" value="TonB-dependent receptor, beta-barrel domain"/>
    <property type="match status" value="1"/>
</dbReference>
<dbReference type="Gene3D" id="2.60.40.1120">
    <property type="entry name" value="Carboxypeptidase-like, regulatory domain"/>
    <property type="match status" value="1"/>
</dbReference>
<evidence type="ECO:0000259" key="13">
    <source>
        <dbReference type="Pfam" id="PF00593"/>
    </source>
</evidence>
<evidence type="ECO:0000256" key="2">
    <source>
        <dbReference type="ARBA" id="ARBA00022448"/>
    </source>
</evidence>
<dbReference type="InterPro" id="IPR000531">
    <property type="entry name" value="Beta-barrel_TonB"/>
</dbReference>
<evidence type="ECO:0000256" key="8">
    <source>
        <dbReference type="ARBA" id="ARBA00023170"/>
    </source>
</evidence>
<evidence type="ECO:0000256" key="1">
    <source>
        <dbReference type="ARBA" id="ARBA00004571"/>
    </source>
</evidence>
<evidence type="ECO:0000256" key="11">
    <source>
        <dbReference type="RuleBase" id="RU003357"/>
    </source>
</evidence>
<evidence type="ECO:0000256" key="9">
    <source>
        <dbReference type="ARBA" id="ARBA00023237"/>
    </source>
</evidence>
<dbReference type="Pfam" id="PF07715">
    <property type="entry name" value="Plug"/>
    <property type="match status" value="1"/>
</dbReference>
<evidence type="ECO:0000256" key="6">
    <source>
        <dbReference type="ARBA" id="ARBA00023077"/>
    </source>
</evidence>
<name>A0A1M6DTM5_9BACT</name>
<reference evidence="15 16" key="1">
    <citation type="submission" date="2016-11" db="EMBL/GenBank/DDBJ databases">
        <authorList>
            <person name="Jaros S."/>
            <person name="Januszkiewicz K."/>
            <person name="Wedrychowicz H."/>
        </authorList>
    </citation>
    <scope>NUCLEOTIDE SEQUENCE [LARGE SCALE GENOMIC DNA]</scope>
    <source>
        <strain evidence="15 16">DSM 27063</strain>
    </source>
</reference>
<dbReference type="InterPro" id="IPR008969">
    <property type="entry name" value="CarboxyPept-like_regulatory"/>
</dbReference>
<dbReference type="EMBL" id="FQZE01000005">
    <property type="protein sequence ID" value="SHI76490.1"/>
    <property type="molecule type" value="Genomic_DNA"/>
</dbReference>
<dbReference type="InterPro" id="IPR012910">
    <property type="entry name" value="Plug_dom"/>
</dbReference>
<proteinExistence type="inferred from homology"/>
<protein>
    <submittedName>
        <fullName evidence="15">TonB-linked outer membrane protein, SusC/RagA family</fullName>
    </submittedName>
</protein>
<dbReference type="OrthoDB" id="1109192at2"/>
<evidence type="ECO:0000256" key="5">
    <source>
        <dbReference type="ARBA" id="ARBA00022729"/>
    </source>
</evidence>
<dbReference type="InterPro" id="IPR037066">
    <property type="entry name" value="Plug_dom_sf"/>
</dbReference>
<organism evidence="15 16">
    <name type="scientific">Tangfeifania diversioriginum</name>
    <dbReference type="NCBI Taxonomy" id="1168035"/>
    <lineage>
        <taxon>Bacteria</taxon>
        <taxon>Pseudomonadati</taxon>
        <taxon>Bacteroidota</taxon>
        <taxon>Bacteroidia</taxon>
        <taxon>Marinilabiliales</taxon>
        <taxon>Prolixibacteraceae</taxon>
        <taxon>Tangfeifania</taxon>
    </lineage>
</organism>
<evidence type="ECO:0000313" key="15">
    <source>
        <dbReference type="EMBL" id="SHI76490.1"/>
    </source>
</evidence>
<comment type="similarity">
    <text evidence="10 11">Belongs to the TonB-dependent receptor family.</text>
</comment>
<dbReference type="GO" id="GO:0044718">
    <property type="term" value="P:siderophore transmembrane transport"/>
    <property type="evidence" value="ECO:0007669"/>
    <property type="project" value="TreeGrafter"/>
</dbReference>
<accession>A0A1M6DTM5</accession>
<evidence type="ECO:0000313" key="16">
    <source>
        <dbReference type="Proteomes" id="UP000184050"/>
    </source>
</evidence>
<evidence type="ECO:0000256" key="7">
    <source>
        <dbReference type="ARBA" id="ARBA00023136"/>
    </source>
</evidence>
<dbReference type="InterPro" id="IPR036942">
    <property type="entry name" value="Beta-barrel_TonB_sf"/>
</dbReference>
<dbReference type="NCBIfam" id="TIGR04057">
    <property type="entry name" value="SusC_RagA_signa"/>
    <property type="match status" value="1"/>
</dbReference>
<evidence type="ECO:0000256" key="3">
    <source>
        <dbReference type="ARBA" id="ARBA00022452"/>
    </source>
</evidence>
<keyword evidence="2 10" id="KW-0813">Transport</keyword>
<feature type="signal peptide" evidence="12">
    <location>
        <begin position="1"/>
        <end position="20"/>
    </location>
</feature>
<dbReference type="InterPro" id="IPR023997">
    <property type="entry name" value="TonB-dep_OMP_SusC/RagA_CS"/>
</dbReference>
<dbReference type="Proteomes" id="UP000184050">
    <property type="component" value="Unassembled WGS sequence"/>
</dbReference>
<dbReference type="PANTHER" id="PTHR30069:SF29">
    <property type="entry name" value="HEMOGLOBIN AND HEMOGLOBIN-HAPTOGLOBIN-BINDING PROTEIN 1-RELATED"/>
    <property type="match status" value="1"/>
</dbReference>
<keyword evidence="9 10" id="KW-0998">Cell outer membrane</keyword>
<dbReference type="PROSITE" id="PS52016">
    <property type="entry name" value="TONB_DEPENDENT_REC_3"/>
    <property type="match status" value="1"/>
</dbReference>
<feature type="domain" description="TonB-dependent receptor-like beta-barrel" evidence="13">
    <location>
        <begin position="361"/>
        <end position="860"/>
    </location>
</feature>
<gene>
    <name evidence="15" type="ORF">SAMN05444280_105175</name>
</gene>
<dbReference type="Gene3D" id="2.170.130.10">
    <property type="entry name" value="TonB-dependent receptor, plug domain"/>
    <property type="match status" value="1"/>
</dbReference>
<keyword evidence="16" id="KW-1185">Reference proteome</keyword>
<dbReference type="PANTHER" id="PTHR30069">
    <property type="entry name" value="TONB-DEPENDENT OUTER MEMBRANE RECEPTOR"/>
    <property type="match status" value="1"/>
</dbReference>
<sequence>MRKLLILIVLNIVCINYAMSQKTVTGVVSSEDGMVMPGVTVVVKGTTIGTITNEMGQYSVEVPEENDVLVFSFIGMKTQEISIGNQSAINVTMLSDVIGLEEVVAIGYGTERRGNITGAISSVTTQDIQEMPIIDAGSALQGRAAGVMALASGNRPGDGVTIRIRGRRSLTATNDPLYVIDGIPYEGNINDINPRDIKSMEILKDASATAIYGSRGANGVILVTTTRGGNYPTTVSYNGYYGVTSPLGKPDLMNGEQYTRLKEVGGRPFTSAEEDAIERGVSTDWLDLVVGNGYQQSHQLGVRGGNEKTAFSIASNLFDEQAVIETQKFTRKTLRINLDHNISDRIRVGTSTQLSDQIQNYGSNVYGGAVNISPLAEPYEDGEMVYQPGADPLLWNPLADFVEDAIADDRTRLRVFSNLYAEIDITNSLSYRMNYGNDYQKYTRGLFQGSLSSERQFSTPRALKNHEENFTYTFENILNYTKVINENNTLKATGLFSVQESDYEMTIIDVEGLPYEHQLFHNLETAETVLDYDSDLQEWGIMSFMGRVNYELFDRYLFTVTGRYDGSSRLSEGKKWGFFPSAAFLWRISNENFMSSQTLFSDLRFRVSYGVTGNTGITPYQTRGGLTRTIYSFGDGSGYGYRPGTIANPDLKWESSATTNIGLDFGIGDNIAGSFEVYQTNTTDLLLERKIPITSGFDNVMENIGETRNRGWELTLNGRIISTRDLTWSANLNLFGNKEEIVDLYGNKTDDIGNEWFIGEPLTVWYDYDKIGIWQLDEASQADVYQANPGEIKIRDVVPDDKINEEDRVILGTNIPKATLGLGSRLMYKDFEFSFLLLGIFGQTIYNEFEVNHATLQGRYNNLDVDFWTEDNPTNDHPKPDGSREYPLYSESRGYSSGDFLKIRNMQLGYNLPKQILSDIGIKSMKIYLNAETPFIFSRLSSNLDPESYDGVISSETPSTRMFSLGINVDF</sequence>
<dbReference type="AlphaFoldDB" id="A0A1M6DTM5"/>
<evidence type="ECO:0000259" key="14">
    <source>
        <dbReference type="Pfam" id="PF07715"/>
    </source>
</evidence>
<dbReference type="Pfam" id="PF00593">
    <property type="entry name" value="TonB_dep_Rec_b-barrel"/>
    <property type="match status" value="1"/>
</dbReference>
<evidence type="ECO:0000256" key="10">
    <source>
        <dbReference type="PROSITE-ProRule" id="PRU01360"/>
    </source>
</evidence>
<dbReference type="GO" id="GO:0015344">
    <property type="term" value="F:siderophore uptake transmembrane transporter activity"/>
    <property type="evidence" value="ECO:0007669"/>
    <property type="project" value="TreeGrafter"/>
</dbReference>
<keyword evidence="4 10" id="KW-0812">Transmembrane</keyword>